<name>A0A6M7UD26_RHILI</name>
<proteinExistence type="predicted"/>
<sequence length="87" mass="8987">MEGAYEAKVAVQTISANGKVTVTFAWGNLGDNNPGEAAGEGRIVGSTLKLGRLPNGADISLTMMPDGTLAGTYALAGQTYRGPFIRQ</sequence>
<gene>
    <name evidence="1" type="ORF">A8145_00970</name>
</gene>
<dbReference type="EMBL" id="LYTK01000001">
    <property type="protein sequence ID" value="OBQ72984.1"/>
    <property type="molecule type" value="Genomic_DNA"/>
</dbReference>
<comment type="caution">
    <text evidence="1">The sequence shown here is derived from an EMBL/GenBank/DDBJ whole genome shotgun (WGS) entry which is preliminary data.</text>
</comment>
<evidence type="ECO:0000313" key="2">
    <source>
        <dbReference type="Proteomes" id="UP000093737"/>
    </source>
</evidence>
<dbReference type="AlphaFoldDB" id="A0A6M7UD26"/>
<accession>A0A6M7UD26</accession>
<evidence type="ECO:0000313" key="1">
    <source>
        <dbReference type="EMBL" id="OBQ72984.1"/>
    </source>
</evidence>
<protein>
    <submittedName>
        <fullName evidence="1">Uncharacterized protein</fullName>
    </submittedName>
</protein>
<dbReference type="Proteomes" id="UP000093737">
    <property type="component" value="Unassembled WGS sequence"/>
</dbReference>
<organism evidence="1 2">
    <name type="scientific">Rhizobium loti</name>
    <name type="common">Mesorhizobium loti</name>
    <dbReference type="NCBI Taxonomy" id="381"/>
    <lineage>
        <taxon>Bacteria</taxon>
        <taxon>Pseudomonadati</taxon>
        <taxon>Pseudomonadota</taxon>
        <taxon>Alphaproteobacteria</taxon>
        <taxon>Hyphomicrobiales</taxon>
        <taxon>Phyllobacteriaceae</taxon>
        <taxon>Mesorhizobium</taxon>
    </lineage>
</organism>
<reference evidence="1 2" key="1">
    <citation type="submission" date="2016-05" db="EMBL/GenBank/DDBJ databases">
        <authorList>
            <person name="Ramsay J.P."/>
        </authorList>
    </citation>
    <scope>NUCLEOTIDE SEQUENCE [LARGE SCALE GENOMIC DNA]</scope>
    <source>
        <strain evidence="1 2">NZP2042</strain>
    </source>
</reference>